<dbReference type="RefSeq" id="XP_001483183.2">
    <property type="nucleotide sequence ID" value="XM_001483133.1"/>
</dbReference>
<dbReference type="PANTHER" id="PTHR47417:SF1">
    <property type="entry name" value="SMR DOMAIN-CONTAINING PROTEIN YPL199C"/>
    <property type="match status" value="1"/>
</dbReference>
<accession>A5DPD7</accession>
<sequence length="244" mass="27699">MNVIDRGIRLGFDDHQGDYNHATDSEYKRLRAQADELYQKRNKLSQQSQQAYKAGDGSKAHELSEQSHRALEEAEKCNRKAAEYVFRENNEDSAEDEIDLHGLYVKEAELFLQTRIAAAIRTNQSHLRVIVGKGKHSANGIAKIKPAVAQMCDECRLNHRMDPHNAGVMIIDLSNTQSSQIPNNWGGLSQPTATYHGTSQPHYQQQSQHHSQQYNQHNNFGKIKTGNQLADILIKMFCMCINKK</sequence>
<dbReference type="InterPro" id="IPR036063">
    <property type="entry name" value="Smr_dom_sf"/>
</dbReference>
<dbReference type="FunCoup" id="A5DPD7">
    <property type="interactions" value="20"/>
</dbReference>
<dbReference type="STRING" id="294746.A5DPD7"/>
<dbReference type="PROSITE" id="PS50828">
    <property type="entry name" value="SMR"/>
    <property type="match status" value="1"/>
</dbReference>
<dbReference type="Proteomes" id="UP000001997">
    <property type="component" value="Unassembled WGS sequence"/>
</dbReference>
<dbReference type="SUPFAM" id="SSF160443">
    <property type="entry name" value="SMR domain-like"/>
    <property type="match status" value="1"/>
</dbReference>
<keyword evidence="4" id="KW-1185">Reference proteome</keyword>
<dbReference type="SMART" id="SM01162">
    <property type="entry name" value="DUF1771"/>
    <property type="match status" value="1"/>
</dbReference>
<dbReference type="eggNOG" id="KOG2401">
    <property type="taxonomic scope" value="Eukaryota"/>
</dbReference>
<evidence type="ECO:0000313" key="3">
    <source>
        <dbReference type="EMBL" id="EDK41040.2"/>
    </source>
</evidence>
<proteinExistence type="predicted"/>
<feature type="region of interest" description="Disordered" evidence="1">
    <location>
        <begin position="41"/>
        <end position="71"/>
    </location>
</feature>
<dbReference type="EMBL" id="CH408160">
    <property type="protein sequence ID" value="EDK41040.2"/>
    <property type="molecule type" value="Genomic_DNA"/>
</dbReference>
<feature type="compositionally biased region" description="Low complexity" evidence="1">
    <location>
        <begin position="199"/>
        <end position="213"/>
    </location>
</feature>
<dbReference type="HOGENOM" id="CLU_069447_1_0_1"/>
<evidence type="ECO:0000313" key="4">
    <source>
        <dbReference type="Proteomes" id="UP000001997"/>
    </source>
</evidence>
<dbReference type="Pfam" id="PF08590">
    <property type="entry name" value="DUF1771"/>
    <property type="match status" value="1"/>
</dbReference>
<feature type="region of interest" description="Disordered" evidence="1">
    <location>
        <begin position="187"/>
        <end position="213"/>
    </location>
</feature>
<dbReference type="KEGG" id="pgu:PGUG_05138"/>
<dbReference type="OMA" id="DYIFREN"/>
<dbReference type="AlphaFoldDB" id="A5DPD7"/>
<dbReference type="InterPro" id="IPR053020">
    <property type="entry name" value="Smr_domain_protein"/>
</dbReference>
<dbReference type="InterPro" id="IPR013899">
    <property type="entry name" value="DUF1771"/>
</dbReference>
<dbReference type="PANTHER" id="PTHR47417">
    <property type="entry name" value="SMR DOMAIN-CONTAINING PROTEIN YPL199C"/>
    <property type="match status" value="1"/>
</dbReference>
<evidence type="ECO:0000256" key="1">
    <source>
        <dbReference type="SAM" id="MobiDB-lite"/>
    </source>
</evidence>
<organism evidence="3 4">
    <name type="scientific">Meyerozyma guilliermondii (strain ATCC 6260 / CBS 566 / DSM 6381 / JCM 1539 / NBRC 10279 / NRRL Y-324)</name>
    <name type="common">Yeast</name>
    <name type="synonym">Candida guilliermondii</name>
    <dbReference type="NCBI Taxonomy" id="294746"/>
    <lineage>
        <taxon>Eukaryota</taxon>
        <taxon>Fungi</taxon>
        <taxon>Dikarya</taxon>
        <taxon>Ascomycota</taxon>
        <taxon>Saccharomycotina</taxon>
        <taxon>Pichiomycetes</taxon>
        <taxon>Debaryomycetaceae</taxon>
        <taxon>Meyerozyma</taxon>
    </lineage>
</organism>
<dbReference type="GO" id="GO:0070481">
    <property type="term" value="P:nuclear-transcribed mRNA catabolic process, non-stop decay"/>
    <property type="evidence" value="ECO:0007669"/>
    <property type="project" value="EnsemblFungi"/>
</dbReference>
<dbReference type="Pfam" id="PF01713">
    <property type="entry name" value="Smr"/>
    <property type="match status" value="1"/>
</dbReference>
<dbReference type="VEuPathDB" id="FungiDB:PGUG_05138"/>
<dbReference type="GeneID" id="5124869"/>
<name>A5DPD7_PICGU</name>
<feature type="domain" description="Smr" evidence="2">
    <location>
        <begin position="98"/>
        <end position="174"/>
    </location>
</feature>
<protein>
    <recommendedName>
        <fullName evidence="2">Smr domain-containing protein</fullName>
    </recommendedName>
</protein>
<feature type="compositionally biased region" description="Polar residues" evidence="1">
    <location>
        <begin position="187"/>
        <end position="198"/>
    </location>
</feature>
<evidence type="ECO:0000259" key="2">
    <source>
        <dbReference type="PROSITE" id="PS50828"/>
    </source>
</evidence>
<dbReference type="Gene3D" id="3.30.1370.110">
    <property type="match status" value="1"/>
</dbReference>
<feature type="compositionally biased region" description="Basic and acidic residues" evidence="1">
    <location>
        <begin position="56"/>
        <end position="71"/>
    </location>
</feature>
<reference evidence="3 4" key="1">
    <citation type="journal article" date="2009" name="Nature">
        <title>Evolution of pathogenicity and sexual reproduction in eight Candida genomes.</title>
        <authorList>
            <person name="Butler G."/>
            <person name="Rasmussen M.D."/>
            <person name="Lin M.F."/>
            <person name="Santos M.A."/>
            <person name="Sakthikumar S."/>
            <person name="Munro C.A."/>
            <person name="Rheinbay E."/>
            <person name="Grabherr M."/>
            <person name="Forche A."/>
            <person name="Reedy J.L."/>
            <person name="Agrafioti I."/>
            <person name="Arnaud M.B."/>
            <person name="Bates S."/>
            <person name="Brown A.J."/>
            <person name="Brunke S."/>
            <person name="Costanzo M.C."/>
            <person name="Fitzpatrick D.A."/>
            <person name="de Groot P.W."/>
            <person name="Harris D."/>
            <person name="Hoyer L.L."/>
            <person name="Hube B."/>
            <person name="Klis F.M."/>
            <person name="Kodira C."/>
            <person name="Lennard N."/>
            <person name="Logue M.E."/>
            <person name="Martin R."/>
            <person name="Neiman A.M."/>
            <person name="Nikolaou E."/>
            <person name="Quail M.A."/>
            <person name="Quinn J."/>
            <person name="Santos M.C."/>
            <person name="Schmitzberger F.F."/>
            <person name="Sherlock G."/>
            <person name="Shah P."/>
            <person name="Silverstein K.A."/>
            <person name="Skrzypek M.S."/>
            <person name="Soll D."/>
            <person name="Staggs R."/>
            <person name="Stansfield I."/>
            <person name="Stumpf M.P."/>
            <person name="Sudbery P.E."/>
            <person name="Srikantha T."/>
            <person name="Zeng Q."/>
            <person name="Berman J."/>
            <person name="Berriman M."/>
            <person name="Heitman J."/>
            <person name="Gow N.A."/>
            <person name="Lorenz M.C."/>
            <person name="Birren B.W."/>
            <person name="Kellis M."/>
            <person name="Cuomo C.A."/>
        </authorList>
    </citation>
    <scope>NUCLEOTIDE SEQUENCE [LARGE SCALE GENOMIC DNA]</scope>
    <source>
        <strain evidence="4">ATCC 6260 / CBS 566 / DSM 6381 / JCM 1539 / NBRC 10279 / NRRL Y-324</strain>
    </source>
</reference>
<dbReference type="OrthoDB" id="3231855at2759"/>
<dbReference type="SMART" id="SM00463">
    <property type="entry name" value="SMR"/>
    <property type="match status" value="1"/>
</dbReference>
<dbReference type="InterPro" id="IPR002625">
    <property type="entry name" value="Smr_dom"/>
</dbReference>
<dbReference type="InParanoid" id="A5DPD7"/>
<gene>
    <name evidence="3" type="ORF">PGUG_05138</name>
</gene>